<dbReference type="EMBL" id="JARIHO010000009">
    <property type="protein sequence ID" value="KAJ7355309.1"/>
    <property type="molecule type" value="Genomic_DNA"/>
</dbReference>
<name>A0AAD7ACN4_9AGAR</name>
<feature type="non-terminal residue" evidence="1">
    <location>
        <position position="73"/>
    </location>
</feature>
<sequence>KKRGKVKMAEAHAALVGCVSGPGLVHLDNDLHIAWRNLEEVHRTQRLSTQLAIKRRMLAAVKEETETSDANVG</sequence>
<gene>
    <name evidence="1" type="ORF">DFH08DRAFT_617634</name>
</gene>
<reference evidence="1" key="1">
    <citation type="submission" date="2023-03" db="EMBL/GenBank/DDBJ databases">
        <title>Massive genome expansion in bonnet fungi (Mycena s.s.) driven by repeated elements and novel gene families across ecological guilds.</title>
        <authorList>
            <consortium name="Lawrence Berkeley National Laboratory"/>
            <person name="Harder C.B."/>
            <person name="Miyauchi S."/>
            <person name="Viragh M."/>
            <person name="Kuo A."/>
            <person name="Thoen E."/>
            <person name="Andreopoulos B."/>
            <person name="Lu D."/>
            <person name="Skrede I."/>
            <person name="Drula E."/>
            <person name="Henrissat B."/>
            <person name="Morin E."/>
            <person name="Kohler A."/>
            <person name="Barry K."/>
            <person name="LaButti K."/>
            <person name="Morin E."/>
            <person name="Salamov A."/>
            <person name="Lipzen A."/>
            <person name="Mereny Z."/>
            <person name="Hegedus B."/>
            <person name="Baldrian P."/>
            <person name="Stursova M."/>
            <person name="Weitz H."/>
            <person name="Taylor A."/>
            <person name="Grigoriev I.V."/>
            <person name="Nagy L.G."/>
            <person name="Martin F."/>
            <person name="Kauserud H."/>
        </authorList>
    </citation>
    <scope>NUCLEOTIDE SEQUENCE</scope>
    <source>
        <strain evidence="1">CBHHK002</strain>
    </source>
</reference>
<accession>A0AAD7ACN4</accession>
<proteinExistence type="predicted"/>
<protein>
    <submittedName>
        <fullName evidence="1">Uncharacterized protein</fullName>
    </submittedName>
</protein>
<keyword evidence="2" id="KW-1185">Reference proteome</keyword>
<organism evidence="1 2">
    <name type="scientific">Mycena albidolilacea</name>
    <dbReference type="NCBI Taxonomy" id="1033008"/>
    <lineage>
        <taxon>Eukaryota</taxon>
        <taxon>Fungi</taxon>
        <taxon>Dikarya</taxon>
        <taxon>Basidiomycota</taxon>
        <taxon>Agaricomycotina</taxon>
        <taxon>Agaricomycetes</taxon>
        <taxon>Agaricomycetidae</taxon>
        <taxon>Agaricales</taxon>
        <taxon>Marasmiineae</taxon>
        <taxon>Mycenaceae</taxon>
        <taxon>Mycena</taxon>
    </lineage>
</organism>
<comment type="caution">
    <text evidence="1">The sequence shown here is derived from an EMBL/GenBank/DDBJ whole genome shotgun (WGS) entry which is preliminary data.</text>
</comment>
<feature type="non-terminal residue" evidence="1">
    <location>
        <position position="1"/>
    </location>
</feature>
<dbReference type="Proteomes" id="UP001218218">
    <property type="component" value="Unassembled WGS sequence"/>
</dbReference>
<evidence type="ECO:0000313" key="1">
    <source>
        <dbReference type="EMBL" id="KAJ7355309.1"/>
    </source>
</evidence>
<evidence type="ECO:0000313" key="2">
    <source>
        <dbReference type="Proteomes" id="UP001218218"/>
    </source>
</evidence>
<dbReference type="AlphaFoldDB" id="A0AAD7ACN4"/>